<gene>
    <name evidence="2" type="ORF">GCM10008938_52240</name>
</gene>
<dbReference type="RefSeq" id="WP_189009488.1">
    <property type="nucleotide sequence ID" value="NZ_BMOD01000054.1"/>
</dbReference>
<dbReference type="EMBL" id="BMOD01000054">
    <property type="protein sequence ID" value="GGJ59635.1"/>
    <property type="molecule type" value="Genomic_DNA"/>
</dbReference>
<protein>
    <recommendedName>
        <fullName evidence="1">Integrase catalytic domain-containing protein</fullName>
    </recommendedName>
</protein>
<reference evidence="3" key="1">
    <citation type="journal article" date="2019" name="Int. J. Syst. Evol. Microbiol.">
        <title>The Global Catalogue of Microorganisms (GCM) 10K type strain sequencing project: providing services to taxonomists for standard genome sequencing and annotation.</title>
        <authorList>
            <consortium name="The Broad Institute Genomics Platform"/>
            <consortium name="The Broad Institute Genome Sequencing Center for Infectious Disease"/>
            <person name="Wu L."/>
            <person name="Ma J."/>
        </authorList>
    </citation>
    <scope>NUCLEOTIDE SEQUENCE [LARGE SCALE GENOMIC DNA]</scope>
    <source>
        <strain evidence="3">JCM 14370</strain>
    </source>
</reference>
<evidence type="ECO:0000259" key="1">
    <source>
        <dbReference type="PROSITE" id="PS50994"/>
    </source>
</evidence>
<keyword evidence="3" id="KW-1185">Reference proteome</keyword>
<feature type="domain" description="Integrase catalytic" evidence="1">
    <location>
        <begin position="168"/>
        <end position="286"/>
    </location>
</feature>
<dbReference type="PROSITE" id="PS50994">
    <property type="entry name" value="INTEGRASE"/>
    <property type="match status" value="1"/>
</dbReference>
<proteinExistence type="predicted"/>
<accession>A0ABQ2DJV2</accession>
<organism evidence="2 3">
    <name type="scientific">Deinococcus roseus</name>
    <dbReference type="NCBI Taxonomy" id="392414"/>
    <lineage>
        <taxon>Bacteria</taxon>
        <taxon>Thermotogati</taxon>
        <taxon>Deinococcota</taxon>
        <taxon>Deinococci</taxon>
        <taxon>Deinococcales</taxon>
        <taxon>Deinococcaceae</taxon>
        <taxon>Deinococcus</taxon>
    </lineage>
</organism>
<sequence length="286" mass="33334">MISLKYARATHALEHLLPYFRDRGSTGIPKAHEASLCQKACISVPTLRRYYKTFLNLGGHQHAVNIPQFLEKRKNQLHQHTLSPEVERLVQTLIDQHWLIPMGSPTFRPYTLQALLDLIHDHCSEKNLVTPSYNTLKNRLRQREKQDPKTYFRLRYGEEIARSKEPRFGVSPQRTFGERIQMDGTLLDFFVKDGKLQVKRSKNKRPQTRSMHSRYWITVAVDEGTSLFLNFSLTSHTKSAFETLRTLRGILLDQHEHHQRLGVENRLPPLGLPQELFTDRGSEFVN</sequence>
<comment type="caution">
    <text evidence="2">The sequence shown here is derived from an EMBL/GenBank/DDBJ whole genome shotgun (WGS) entry which is preliminary data.</text>
</comment>
<dbReference type="Gene3D" id="3.30.420.10">
    <property type="entry name" value="Ribonuclease H-like superfamily/Ribonuclease H"/>
    <property type="match status" value="1"/>
</dbReference>
<dbReference type="InterPro" id="IPR036397">
    <property type="entry name" value="RNaseH_sf"/>
</dbReference>
<evidence type="ECO:0000313" key="2">
    <source>
        <dbReference type="EMBL" id="GGJ59635.1"/>
    </source>
</evidence>
<evidence type="ECO:0000313" key="3">
    <source>
        <dbReference type="Proteomes" id="UP000632222"/>
    </source>
</evidence>
<name>A0ABQ2DJV2_9DEIO</name>
<dbReference type="InterPro" id="IPR001584">
    <property type="entry name" value="Integrase_cat-core"/>
</dbReference>
<dbReference type="Proteomes" id="UP000632222">
    <property type="component" value="Unassembled WGS sequence"/>
</dbReference>